<dbReference type="PANTHER" id="PTHR30473">
    <property type="entry name" value="PROTEIN PHOH"/>
    <property type="match status" value="1"/>
</dbReference>
<accession>A0ABQ2L960</accession>
<organism evidence="9 10">
    <name type="scientific">Iodidimonas muriae</name>
    <dbReference type="NCBI Taxonomy" id="261467"/>
    <lineage>
        <taxon>Bacteria</taxon>
        <taxon>Pseudomonadati</taxon>
        <taxon>Pseudomonadota</taxon>
        <taxon>Alphaproteobacteria</taxon>
        <taxon>Iodidimonadales</taxon>
        <taxon>Iodidimonadaceae</taxon>
        <taxon>Iodidimonas</taxon>
    </lineage>
</organism>
<dbReference type="Gene3D" id="3.40.50.300">
    <property type="entry name" value="P-loop containing nucleotide triphosphate hydrolases"/>
    <property type="match status" value="1"/>
</dbReference>
<evidence type="ECO:0000256" key="7">
    <source>
        <dbReference type="SAM" id="MobiDB-lite"/>
    </source>
</evidence>
<gene>
    <name evidence="9" type="ORF">GCM10007972_06560</name>
</gene>
<evidence type="ECO:0000256" key="5">
    <source>
        <dbReference type="ARBA" id="ARBA00022840"/>
    </source>
</evidence>
<evidence type="ECO:0000256" key="2">
    <source>
        <dbReference type="ARBA" id="ARBA00010393"/>
    </source>
</evidence>
<dbReference type="InterPro" id="IPR051451">
    <property type="entry name" value="PhoH2-like"/>
</dbReference>
<evidence type="ECO:0000256" key="6">
    <source>
        <dbReference type="ARBA" id="ARBA00039970"/>
    </source>
</evidence>
<keyword evidence="5" id="KW-0067">ATP-binding</keyword>
<name>A0ABQ2L960_9PROT</name>
<dbReference type="RefSeq" id="WP_229773499.1">
    <property type="nucleotide sequence ID" value="NZ_BMOV01000002.1"/>
</dbReference>
<dbReference type="EMBL" id="BMOV01000002">
    <property type="protein sequence ID" value="GGO07300.1"/>
    <property type="molecule type" value="Genomic_DNA"/>
</dbReference>
<evidence type="ECO:0000256" key="3">
    <source>
        <dbReference type="ARBA" id="ARBA00022490"/>
    </source>
</evidence>
<keyword evidence="3" id="KW-0963">Cytoplasm</keyword>
<comment type="subcellular location">
    <subcellularLocation>
        <location evidence="1">Cytoplasm</location>
    </subcellularLocation>
</comment>
<feature type="domain" description="PhoH-like protein" evidence="8">
    <location>
        <begin position="134"/>
        <end position="337"/>
    </location>
</feature>
<evidence type="ECO:0000256" key="4">
    <source>
        <dbReference type="ARBA" id="ARBA00022741"/>
    </source>
</evidence>
<dbReference type="SUPFAM" id="SSF52540">
    <property type="entry name" value="P-loop containing nucleoside triphosphate hydrolases"/>
    <property type="match status" value="1"/>
</dbReference>
<feature type="region of interest" description="Disordered" evidence="7">
    <location>
        <begin position="96"/>
        <end position="116"/>
    </location>
</feature>
<keyword evidence="10" id="KW-1185">Reference proteome</keyword>
<dbReference type="Pfam" id="PF02562">
    <property type="entry name" value="PhoH"/>
    <property type="match status" value="1"/>
</dbReference>
<dbReference type="InterPro" id="IPR027417">
    <property type="entry name" value="P-loop_NTPase"/>
</dbReference>
<comment type="caution">
    <text evidence="9">The sequence shown here is derived from an EMBL/GenBank/DDBJ whole genome shotgun (WGS) entry which is preliminary data.</text>
</comment>
<keyword evidence="4" id="KW-0547">Nucleotide-binding</keyword>
<protein>
    <recommendedName>
        <fullName evidence="6">PhoH-like protein</fullName>
    </recommendedName>
</protein>
<evidence type="ECO:0000256" key="1">
    <source>
        <dbReference type="ARBA" id="ARBA00004496"/>
    </source>
</evidence>
<comment type="similarity">
    <text evidence="2">Belongs to the PhoH family.</text>
</comment>
<sequence length="348" mass="37648">MNDLAQPQQNATSKPLLDFENNRLLASLYGAHDRNLARIEQTLGVTIVNRGNQLSIDGPMDACDVARRVLMSLYARLEQGESLDQGDVDGTLRMMGTPPGLPKKEAAKPAGSSGAAVKAGDHASVRIVTRNRVIQPRSPMQTRYISAMQSSLLTFGIGPAGTGKTYLAVAMAVARMLAGEVDRIILSRPAVEAGENLGFLPGDLKEKVDPYLRPLYDALYDMMPADQVEKRLLSGQIEVAPLAYMRGRTLSNAYVILDEAQNTTPMQMKMFLTRFGENSWMTVCGDPSQVDLPPTSKSGLVDALGTLSGVSGIEVIRFTDKDVVRHPLVARIVAAYDKMGVSSPEAEL</sequence>
<dbReference type="InterPro" id="IPR003714">
    <property type="entry name" value="PhoH"/>
</dbReference>
<dbReference type="Proteomes" id="UP000602381">
    <property type="component" value="Unassembled WGS sequence"/>
</dbReference>
<dbReference type="PANTHER" id="PTHR30473:SF1">
    <property type="entry name" value="PHOH-LIKE PROTEIN"/>
    <property type="match status" value="1"/>
</dbReference>
<evidence type="ECO:0000313" key="10">
    <source>
        <dbReference type="Proteomes" id="UP000602381"/>
    </source>
</evidence>
<evidence type="ECO:0000313" key="9">
    <source>
        <dbReference type="EMBL" id="GGO07300.1"/>
    </source>
</evidence>
<reference evidence="10" key="1">
    <citation type="journal article" date="2019" name="Int. J. Syst. Evol. Microbiol.">
        <title>The Global Catalogue of Microorganisms (GCM) 10K type strain sequencing project: providing services to taxonomists for standard genome sequencing and annotation.</title>
        <authorList>
            <consortium name="The Broad Institute Genomics Platform"/>
            <consortium name="The Broad Institute Genome Sequencing Center for Infectious Disease"/>
            <person name="Wu L."/>
            <person name="Ma J."/>
        </authorList>
    </citation>
    <scope>NUCLEOTIDE SEQUENCE [LARGE SCALE GENOMIC DNA]</scope>
    <source>
        <strain evidence="10">JCM 17843</strain>
    </source>
</reference>
<proteinExistence type="inferred from homology"/>
<evidence type="ECO:0000259" key="8">
    <source>
        <dbReference type="Pfam" id="PF02562"/>
    </source>
</evidence>